<dbReference type="InterPro" id="IPR045220">
    <property type="entry name" value="FRHB/FDHB/HCAR-like"/>
</dbReference>
<evidence type="ECO:0000256" key="1">
    <source>
        <dbReference type="ARBA" id="ARBA00001974"/>
    </source>
</evidence>
<dbReference type="AlphaFoldDB" id="A0A147JVH8"/>
<comment type="cofactor">
    <cofactor evidence="1">
        <name>FAD</name>
        <dbReference type="ChEBI" id="CHEBI:57692"/>
    </cofactor>
</comment>
<evidence type="ECO:0000313" key="7">
    <source>
        <dbReference type="EMBL" id="KUO40493.1"/>
    </source>
</evidence>
<keyword evidence="2" id="KW-0479">Metal-binding</keyword>
<dbReference type="Pfam" id="PF04422">
    <property type="entry name" value="FrhB_FdhB_N"/>
    <property type="match status" value="1"/>
</dbReference>
<evidence type="ECO:0000256" key="3">
    <source>
        <dbReference type="ARBA" id="ARBA00023002"/>
    </source>
</evidence>
<dbReference type="InterPro" id="IPR017896">
    <property type="entry name" value="4Fe4S_Fe-S-bd"/>
</dbReference>
<dbReference type="Proteomes" id="UP000074294">
    <property type="component" value="Unassembled WGS sequence"/>
</dbReference>
<accession>A0A147JVH8</accession>
<evidence type="ECO:0000256" key="2">
    <source>
        <dbReference type="ARBA" id="ARBA00022723"/>
    </source>
</evidence>
<organism evidence="7 8">
    <name type="scientific">Hadarchaeum yellowstonense</name>
    <dbReference type="NCBI Taxonomy" id="1776334"/>
    <lineage>
        <taxon>Archaea</taxon>
        <taxon>Methanobacteriati</taxon>
        <taxon>Candidatus Hadarchaeota</taxon>
        <taxon>Candidatus Hadarchaeia</taxon>
        <taxon>Candidatus Hadarchaeales</taxon>
        <taxon>Candidatus Hadarchaeaceae</taxon>
        <taxon>Candidatus Hadarchaeum</taxon>
    </lineage>
</organism>
<dbReference type="GO" id="GO:0051536">
    <property type="term" value="F:iron-sulfur cluster binding"/>
    <property type="evidence" value="ECO:0007669"/>
    <property type="project" value="UniProtKB-KW"/>
</dbReference>
<dbReference type="PANTHER" id="PTHR31332">
    <property type="entry name" value="7-HYDROXYMETHYL CHLOROPHYLL A REDUCTASE, CHLOROPLASTIC"/>
    <property type="match status" value="1"/>
</dbReference>
<dbReference type="PANTHER" id="PTHR31332:SF6">
    <property type="entry name" value="FORMATE DEHYDROGENASE SUBUNIT BETA"/>
    <property type="match status" value="1"/>
</dbReference>
<feature type="domain" description="4Fe-4S ferredoxin-type" evidence="6">
    <location>
        <begin position="9"/>
        <end position="38"/>
    </location>
</feature>
<gene>
    <name evidence="7" type="ORF">APZ16_05250</name>
</gene>
<keyword evidence="4" id="KW-0408">Iron</keyword>
<proteinExistence type="predicted"/>
<dbReference type="Pfam" id="PF04432">
    <property type="entry name" value="FrhB_FdhB_C"/>
    <property type="match status" value="1"/>
</dbReference>
<dbReference type="PROSITE" id="PS00198">
    <property type="entry name" value="4FE4S_FER_1"/>
    <property type="match status" value="2"/>
</dbReference>
<evidence type="ECO:0000313" key="8">
    <source>
        <dbReference type="Proteomes" id="UP000074294"/>
    </source>
</evidence>
<protein>
    <recommendedName>
        <fullName evidence="6">4Fe-4S ferredoxin-type domain-containing protein</fullName>
    </recommendedName>
</protein>
<name>A0A147JVH8_HADYE</name>
<dbReference type="InterPro" id="IPR007516">
    <property type="entry name" value="Co_F420_Hydgase/DH_bsu_N"/>
</dbReference>
<evidence type="ECO:0000256" key="5">
    <source>
        <dbReference type="ARBA" id="ARBA00023014"/>
    </source>
</evidence>
<dbReference type="InterPro" id="IPR017900">
    <property type="entry name" value="4Fe4S_Fe_S_CS"/>
</dbReference>
<reference evidence="7 8" key="1">
    <citation type="journal article" date="2016" name="Nat. Microbiol.">
        <title>Genomic inference of the metabolism of cosmopolitan subsurface Archaea, Hadesarchaea.</title>
        <authorList>
            <person name="Baker B.J."/>
            <person name="Saw J.H."/>
            <person name="Lind A.E."/>
            <person name="Lazar C.S."/>
            <person name="Hinrichs K.-U."/>
            <person name="Teske A.P."/>
            <person name="Ettema T.J."/>
        </authorList>
    </citation>
    <scope>NUCLEOTIDE SEQUENCE [LARGE SCALE GENOMIC DNA]</scope>
</reference>
<sequence>MVKVWQHLAKDVVTPDYCIGCGSCVATCPVQALERVNEKPALKGVCINCGICYGTCPEVVDPNSLQMLVFGAPPNDEVLGTYRHALSVEATDSGIKIRSQDGGAVSAILISLLEAGYIDAAIVTGTRDLPWYPVAKVATTPKEVLECAGTKYSRGPTSLGLREAVNMYYKKKVAIVGTPCQIIASRRMGLSTPRNAHLSDAIKLRIGLFCSGVFKYEDFFKNFIEKNLQVPLASVDKFDLKGEKFIIYLKHGPSKELPLSEIRPYIDLPCRICTNFSAEMADISIGYAGSPAGRSTVLIRTELGEEAFAVAGGRGRLSVVDLASVRPGLEGVRQEALKKKALAAQAIEALRNEKKVLPVWMQEHAVEVSGEPVESDKGICQI</sequence>
<comment type="caution">
    <text evidence="7">The sequence shown here is derived from an EMBL/GenBank/DDBJ whole genome shotgun (WGS) entry which is preliminary data.</text>
</comment>
<dbReference type="Gene3D" id="3.30.70.20">
    <property type="match status" value="1"/>
</dbReference>
<dbReference type="STRING" id="1776334.APZ16_05250"/>
<evidence type="ECO:0000259" key="6">
    <source>
        <dbReference type="PROSITE" id="PS51379"/>
    </source>
</evidence>
<dbReference type="PROSITE" id="PS51379">
    <property type="entry name" value="4FE4S_FER_2"/>
    <property type="match status" value="1"/>
</dbReference>
<evidence type="ECO:0000256" key="4">
    <source>
        <dbReference type="ARBA" id="ARBA00023004"/>
    </source>
</evidence>
<dbReference type="EMBL" id="LQMQ01000040">
    <property type="protein sequence ID" value="KUO40493.1"/>
    <property type="molecule type" value="Genomic_DNA"/>
</dbReference>
<dbReference type="GO" id="GO:0046872">
    <property type="term" value="F:metal ion binding"/>
    <property type="evidence" value="ECO:0007669"/>
    <property type="project" value="UniProtKB-KW"/>
</dbReference>
<dbReference type="InterPro" id="IPR007525">
    <property type="entry name" value="FrhB_FdhB_C"/>
</dbReference>
<dbReference type="SUPFAM" id="SSF54862">
    <property type="entry name" value="4Fe-4S ferredoxins"/>
    <property type="match status" value="1"/>
</dbReference>
<keyword evidence="3" id="KW-0560">Oxidoreductase</keyword>
<keyword evidence="5" id="KW-0411">Iron-sulfur</keyword>
<dbReference type="Pfam" id="PF00037">
    <property type="entry name" value="Fer4"/>
    <property type="match status" value="1"/>
</dbReference>
<dbReference type="GO" id="GO:0052592">
    <property type="term" value="F:oxidoreductase activity, acting on CH or CH2 groups, with an iron-sulfur protein as acceptor"/>
    <property type="evidence" value="ECO:0007669"/>
    <property type="project" value="TreeGrafter"/>
</dbReference>